<dbReference type="Proteomes" id="UP000269692">
    <property type="component" value="Unassembled WGS sequence"/>
</dbReference>
<protein>
    <submittedName>
        <fullName evidence="1">Uncharacterized protein</fullName>
    </submittedName>
</protein>
<dbReference type="InterPro" id="IPR046163">
    <property type="entry name" value="DUF6165"/>
</dbReference>
<organism evidence="1 2">
    <name type="scientific">Xanthobacter tagetidis</name>
    <dbReference type="NCBI Taxonomy" id="60216"/>
    <lineage>
        <taxon>Bacteria</taxon>
        <taxon>Pseudomonadati</taxon>
        <taxon>Pseudomonadota</taxon>
        <taxon>Alphaproteobacteria</taxon>
        <taxon>Hyphomicrobiales</taxon>
        <taxon>Xanthobacteraceae</taxon>
        <taxon>Xanthobacter</taxon>
    </lineage>
</organism>
<keyword evidence="2" id="KW-1185">Reference proteome</keyword>
<dbReference type="OrthoDB" id="9155693at2"/>
<accession>A0A3L7ABY5</accession>
<evidence type="ECO:0000313" key="1">
    <source>
        <dbReference type="EMBL" id="RLP77228.1"/>
    </source>
</evidence>
<dbReference type="Pfam" id="PF19662">
    <property type="entry name" value="DUF6165"/>
    <property type="match status" value="1"/>
</dbReference>
<gene>
    <name evidence="1" type="ORF">D9R14_14485</name>
</gene>
<evidence type="ECO:0000313" key="2">
    <source>
        <dbReference type="Proteomes" id="UP000269692"/>
    </source>
</evidence>
<sequence>MLAPVSVGELIDKITILEIKHEKIFDPAARANVEHELEALRALRERESLPPSVLAITADLAAANRQLWDIEDALRGMERDGSFDAQFVALARQVYGVNDRRAALKRQINALSNSAIVEEKHYRTDSR</sequence>
<comment type="caution">
    <text evidence="1">The sequence shown here is derived from an EMBL/GenBank/DDBJ whole genome shotgun (WGS) entry which is preliminary data.</text>
</comment>
<proteinExistence type="predicted"/>
<name>A0A3L7ABY5_9HYPH</name>
<reference evidence="1 2" key="1">
    <citation type="submission" date="2018-10" db="EMBL/GenBank/DDBJ databases">
        <title>Xanthobacter tagetidis genome sequencing and assembly.</title>
        <authorList>
            <person name="Maclea K.S."/>
            <person name="Goen A.E."/>
            <person name="Fatima S.A."/>
        </authorList>
    </citation>
    <scope>NUCLEOTIDE SEQUENCE [LARGE SCALE GENOMIC DNA]</scope>
    <source>
        <strain evidence="1 2">ATCC 700314</strain>
    </source>
</reference>
<dbReference type="AlphaFoldDB" id="A0A3L7ABY5"/>
<dbReference type="EMBL" id="RCTF01000011">
    <property type="protein sequence ID" value="RLP77228.1"/>
    <property type="molecule type" value="Genomic_DNA"/>
</dbReference>